<evidence type="ECO:0000259" key="4">
    <source>
        <dbReference type="Pfam" id="PF08241"/>
    </source>
</evidence>
<feature type="domain" description="Methyltransferase type 11" evidence="4">
    <location>
        <begin position="65"/>
        <end position="165"/>
    </location>
</feature>
<dbReference type="InterPro" id="IPR051052">
    <property type="entry name" value="Diverse_substrate_MTase"/>
</dbReference>
<dbReference type="PANTHER" id="PTHR44942:SF4">
    <property type="entry name" value="METHYLTRANSFERASE TYPE 11 DOMAIN-CONTAINING PROTEIN"/>
    <property type="match status" value="1"/>
</dbReference>
<comment type="similarity">
    <text evidence="1">Belongs to the methyltransferase superfamily.</text>
</comment>
<evidence type="ECO:0000256" key="2">
    <source>
        <dbReference type="ARBA" id="ARBA00022603"/>
    </source>
</evidence>
<evidence type="ECO:0000256" key="3">
    <source>
        <dbReference type="ARBA" id="ARBA00022679"/>
    </source>
</evidence>
<dbReference type="Proteomes" id="UP000515154">
    <property type="component" value="Linkage group LG28"/>
</dbReference>
<evidence type="ECO:0000313" key="7">
    <source>
        <dbReference type="RefSeq" id="XP_036370511.1"/>
    </source>
</evidence>
<dbReference type="CDD" id="cd02440">
    <property type="entry name" value="AdoMet_MTases"/>
    <property type="match status" value="1"/>
</dbReference>
<dbReference type="PANTHER" id="PTHR44942">
    <property type="entry name" value="METHYLTRANSF_11 DOMAIN-CONTAINING PROTEIN"/>
    <property type="match status" value="1"/>
</dbReference>
<dbReference type="KEGG" id="osn:115225850"/>
<keyword evidence="5" id="KW-1185">Reference proteome</keyword>
<evidence type="ECO:0000256" key="1">
    <source>
        <dbReference type="ARBA" id="ARBA00008361"/>
    </source>
</evidence>
<dbReference type="RefSeq" id="XP_029652698.1">
    <property type="nucleotide sequence ID" value="XM_029796838.2"/>
</dbReference>
<evidence type="ECO:0000313" key="6">
    <source>
        <dbReference type="RefSeq" id="XP_029652698.1"/>
    </source>
</evidence>
<keyword evidence="3" id="KW-0808">Transferase</keyword>
<name>A0A6P7TM67_9MOLL</name>
<keyword evidence="2 6" id="KW-0489">Methyltransferase</keyword>
<evidence type="ECO:0000313" key="5">
    <source>
        <dbReference type="Proteomes" id="UP000515154"/>
    </source>
</evidence>
<dbReference type="InterPro" id="IPR029063">
    <property type="entry name" value="SAM-dependent_MTases_sf"/>
</dbReference>
<dbReference type="Gene3D" id="3.40.50.150">
    <property type="entry name" value="Vaccinia Virus protein VP39"/>
    <property type="match status" value="1"/>
</dbReference>
<protein>
    <submittedName>
        <fullName evidence="6 7">Uncharacterized methyltransferase C25B8.09</fullName>
    </submittedName>
</protein>
<accession>A0A6P7TM67</accession>
<proteinExistence type="inferred from homology"/>
<dbReference type="GO" id="GO:0008757">
    <property type="term" value="F:S-adenosylmethionine-dependent methyltransferase activity"/>
    <property type="evidence" value="ECO:0007669"/>
    <property type="project" value="InterPro"/>
</dbReference>
<sequence length="286" mass="32467">MDSEQTVGSGISKVHSMAVSGFTKNSADLYNQGRPYYTDQTIEEIIKRSQLIDLESTANISYDVLELGAGTGKFTQKLYPRLKQMRKEKNKPLKYLATEPSEGFLSALQESFPDVETAVASATCLKVPDHSVRVVAAAQSFHWFATEEALKEIHRILVPDGMLILVWNRADRRIPWIEAATNLLLENYPPNIPRESSEEWKKVFESFTDFRQQFYTQPSSPVIQGTKSTVLNYFLSVSVIASLANPEKEKVEDNFVKLLNKWFPGSTEETPVEFPFQTHLYGFVKQ</sequence>
<reference evidence="6 7" key="1">
    <citation type="submission" date="2025-08" db="UniProtKB">
        <authorList>
            <consortium name="RefSeq"/>
        </authorList>
    </citation>
    <scope>IDENTIFICATION</scope>
</reference>
<dbReference type="InterPro" id="IPR013216">
    <property type="entry name" value="Methyltransf_11"/>
</dbReference>
<dbReference type="Pfam" id="PF08241">
    <property type="entry name" value="Methyltransf_11"/>
    <property type="match status" value="1"/>
</dbReference>
<gene>
    <name evidence="6 7" type="primary">LOC115225850</name>
</gene>
<dbReference type="GO" id="GO:0032259">
    <property type="term" value="P:methylation"/>
    <property type="evidence" value="ECO:0007669"/>
    <property type="project" value="UniProtKB-KW"/>
</dbReference>
<dbReference type="AlphaFoldDB" id="A0A6P7TM67"/>
<dbReference type="RefSeq" id="XP_036370511.1">
    <property type="nucleotide sequence ID" value="XM_036514618.1"/>
</dbReference>
<organism evidence="5 6">
    <name type="scientific">Octopus sinensis</name>
    <name type="common">East Asian common octopus</name>
    <dbReference type="NCBI Taxonomy" id="2607531"/>
    <lineage>
        <taxon>Eukaryota</taxon>
        <taxon>Metazoa</taxon>
        <taxon>Spiralia</taxon>
        <taxon>Lophotrochozoa</taxon>
        <taxon>Mollusca</taxon>
        <taxon>Cephalopoda</taxon>
        <taxon>Coleoidea</taxon>
        <taxon>Octopodiformes</taxon>
        <taxon>Octopoda</taxon>
        <taxon>Incirrata</taxon>
        <taxon>Octopodidae</taxon>
        <taxon>Octopus</taxon>
    </lineage>
</organism>
<dbReference type="SUPFAM" id="SSF53335">
    <property type="entry name" value="S-adenosyl-L-methionine-dependent methyltransferases"/>
    <property type="match status" value="1"/>
</dbReference>